<dbReference type="InterPro" id="IPR003386">
    <property type="entry name" value="LACT/PDAT_acylTrfase"/>
</dbReference>
<feature type="domain" description="Right handed beta helix" evidence="2">
    <location>
        <begin position="234"/>
        <end position="314"/>
    </location>
</feature>
<dbReference type="InterPro" id="IPR011050">
    <property type="entry name" value="Pectin_lyase_fold/virulence"/>
</dbReference>
<dbReference type="SUPFAM" id="SSF51126">
    <property type="entry name" value="Pectin lyase-like"/>
    <property type="match status" value="1"/>
</dbReference>
<reference evidence="3 4" key="1">
    <citation type="journal article" date="2016" name="Nat. Commun.">
        <title>Thousands of microbial genomes shed light on interconnected biogeochemical processes in an aquifer system.</title>
        <authorList>
            <person name="Anantharaman K."/>
            <person name="Brown C.T."/>
            <person name="Hug L.A."/>
            <person name="Sharon I."/>
            <person name="Castelle C.J."/>
            <person name="Probst A.J."/>
            <person name="Thomas B.C."/>
            <person name="Singh A."/>
            <person name="Wilkins M.J."/>
            <person name="Karaoz U."/>
            <person name="Brodie E.L."/>
            <person name="Williams K.H."/>
            <person name="Hubbard S.S."/>
            <person name="Banfield J.F."/>
        </authorList>
    </citation>
    <scope>NUCLEOTIDE SEQUENCE [LARGE SCALE GENOMIC DNA]</scope>
</reference>
<evidence type="ECO:0000313" key="3">
    <source>
        <dbReference type="EMBL" id="OGZ42833.1"/>
    </source>
</evidence>
<protein>
    <recommendedName>
        <fullName evidence="2">Right handed beta helix domain-containing protein</fullName>
    </recommendedName>
</protein>
<dbReference type="GO" id="GO:0008374">
    <property type="term" value="F:O-acyltransferase activity"/>
    <property type="evidence" value="ECO:0007669"/>
    <property type="project" value="InterPro"/>
</dbReference>
<name>A0A1G2FXN8_9BACT</name>
<feature type="coiled-coil region" evidence="1">
    <location>
        <begin position="929"/>
        <end position="960"/>
    </location>
</feature>
<gene>
    <name evidence="3" type="ORF">A2719_00085</name>
</gene>
<dbReference type="Gene3D" id="2.160.20.10">
    <property type="entry name" value="Single-stranded right-handed beta-helix, Pectin lyase-like"/>
    <property type="match status" value="1"/>
</dbReference>
<evidence type="ECO:0000313" key="4">
    <source>
        <dbReference type="Proteomes" id="UP000177480"/>
    </source>
</evidence>
<dbReference type="Pfam" id="PF13229">
    <property type="entry name" value="Beta_helix"/>
    <property type="match status" value="2"/>
</dbReference>
<organism evidence="3 4">
    <name type="scientific">Candidatus Ryanbacteria bacterium RIFCSPHIGHO2_01_FULL_45_22</name>
    <dbReference type="NCBI Taxonomy" id="1802114"/>
    <lineage>
        <taxon>Bacteria</taxon>
        <taxon>Candidatus Ryaniibacteriota</taxon>
    </lineage>
</organism>
<dbReference type="GO" id="GO:0006629">
    <property type="term" value="P:lipid metabolic process"/>
    <property type="evidence" value="ECO:0007669"/>
    <property type="project" value="InterPro"/>
</dbReference>
<accession>A0A1G2FXN8</accession>
<dbReference type="InterPro" id="IPR039448">
    <property type="entry name" value="Beta_helix"/>
</dbReference>
<dbReference type="InterPro" id="IPR012334">
    <property type="entry name" value="Pectin_lyas_fold"/>
</dbReference>
<dbReference type="Proteomes" id="UP000177480">
    <property type="component" value="Unassembled WGS sequence"/>
</dbReference>
<comment type="caution">
    <text evidence="3">The sequence shown here is derived from an EMBL/GenBank/DDBJ whole genome shotgun (WGS) entry which is preliminary data.</text>
</comment>
<dbReference type="EMBL" id="MHNK01000021">
    <property type="protein sequence ID" value="OGZ42833.1"/>
    <property type="molecule type" value="Genomic_DNA"/>
</dbReference>
<proteinExistence type="predicted"/>
<dbReference type="InterPro" id="IPR029058">
    <property type="entry name" value="AB_hydrolase_fold"/>
</dbReference>
<evidence type="ECO:0000256" key="1">
    <source>
        <dbReference type="SAM" id="Coils"/>
    </source>
</evidence>
<dbReference type="SUPFAM" id="SSF53474">
    <property type="entry name" value="alpha/beta-Hydrolases"/>
    <property type="match status" value="1"/>
</dbReference>
<dbReference type="AlphaFoldDB" id="A0A1G2FXN8"/>
<dbReference type="STRING" id="1802114.A2719_00085"/>
<sequence length="1005" mass="109937">MVVFASTDVSGDISSDTTWNVAGSPYIVRGKAYVLDGATLTVEPGAIIKFADDALLTIFGGLKMNGMSGNPVSVTSIHDDTIGGDTEGDGEDTAPSVFDDWGINFSFADPSSVVFTAIQFSDGIFIKNSSVAFEDVTLAHGSYGMFGSGSVISLLRTRVSDMKDGALSFSASNVSLEDSSVEDVHHSDGIGLYSRSALSVKNSSVRDLAFGTAIALYDASVAEIQQGFVSEAEICIELYGASFMTLTDTTVENCEDYGIEFYRSEVIGSGNTIRGNGIGIYASGKIVLTDSIIADNVRYGVYESSENVDVRGNWWGDASGPYHAAQNPTGLGDEVYGNALFDPWLLEEPSDEPPVPPKPACCSNVAFLPGLQATRLDLAGNRLWEPNSPLDTPQLYLDEFGHPEISGIATDGVMDEAFGFNIYKKFIEFMNTDMVGAGIIKEWMMFPYDWRFNPEDIAESDILLQYGDTYSMADEIIRLAENSPTGKVTIITHSNGGLVAKALISTLEAQGHGGLIDQLIMVAAPQLGTPKALAGMLHGDDQTIPSKIGFILPKRVARSLAEHMPSAYTLLPSKKYFSDVFDSVIEFDPDVSEIYDFPALYVGSIDTRQELDLFLAGENVRTEPVHENTDEPNVLSANLLRKATSTQEKLDAWVAPVGVKIIQIAGWGLDTIRGIRYDDCDIPFCPDTLNHLDRELLLVHDGDGTVVIPSAVAMEGVETYYVNLLENNFLLKRNRDHADILEVEYMNGLLMELIKREEFTESVFITDTKPIPKDEDKKLRFRIHSPVSLDLYSEGNHTGLVPNTDPDSDLQHIEQQIPNSYYLEFGETKYAGVDTFATTTVVLVGQSAGTFTFEIDEVLGDELVSTTSFSGIPVIEGARVTMDVQRVASSTVLALDMDADGIVDAVIEPGEGISTEELIGILRGMVRSLDLADKQEKKLLKRIEKLEKVLEKEFKKEKKEKMKTGEAFEKLKEKIEKFVKKGYLSKEDAQELLHIIEQIKVAVVE</sequence>
<evidence type="ECO:0000259" key="2">
    <source>
        <dbReference type="Pfam" id="PF13229"/>
    </source>
</evidence>
<dbReference type="Gene3D" id="3.40.50.1820">
    <property type="entry name" value="alpha/beta hydrolase"/>
    <property type="match status" value="1"/>
</dbReference>
<dbReference type="Pfam" id="PF02450">
    <property type="entry name" value="LCAT"/>
    <property type="match status" value="1"/>
</dbReference>
<dbReference type="PANTHER" id="PTHR11440">
    <property type="entry name" value="LECITHIN-CHOLESTEROL ACYLTRANSFERASE-RELATED"/>
    <property type="match status" value="1"/>
</dbReference>
<keyword evidence="1" id="KW-0175">Coiled coil</keyword>
<feature type="domain" description="Right handed beta helix" evidence="2">
    <location>
        <begin position="121"/>
        <end position="222"/>
    </location>
</feature>